<accession>A0ABD2LN15</accession>
<reference evidence="3 4" key="1">
    <citation type="submission" date="2024-10" db="EMBL/GenBank/DDBJ databases">
        <authorList>
            <person name="Kim D."/>
        </authorList>
    </citation>
    <scope>NUCLEOTIDE SEQUENCE [LARGE SCALE GENOMIC DNA]</scope>
    <source>
        <strain evidence="3">BH-2024</strain>
    </source>
</reference>
<protein>
    <submittedName>
        <fullName evidence="3">Uncharacterized protein</fullName>
    </submittedName>
</protein>
<name>A0ABD2LN15_9BILA</name>
<sequence length="265" mass="29672">MLMKMLIFFVLNSLLLIASAEIATQQTAQAVQITGSLGQCLLEIKPRICDTGNVLSEEDRTKLDTLLAKVEEGTKREGYPLKFKTKSCGHQGITMQVIQLKATPAEDMDTLQTQLLQLLQEYTEAHPCMRIAFIVLNADDNKVENRRFWCGVNWNVPVKPSEIVELYRNEISLVVKAEYGHALNHIADKFLTMASQRLEVPFDEVPVVNANNNNSNTQPLVDGTIQQQNTVEVQGEKAQPAEQQEEEQSENRGPEQTQSTGTESN</sequence>
<dbReference type="AlphaFoldDB" id="A0ABD2LN15"/>
<keyword evidence="2" id="KW-0732">Signal</keyword>
<proteinExistence type="predicted"/>
<keyword evidence="4" id="KW-1185">Reference proteome</keyword>
<feature type="region of interest" description="Disordered" evidence="1">
    <location>
        <begin position="209"/>
        <end position="265"/>
    </location>
</feature>
<feature type="chain" id="PRO_5044893754" evidence="2">
    <location>
        <begin position="21"/>
        <end position="265"/>
    </location>
</feature>
<dbReference type="Proteomes" id="UP001620626">
    <property type="component" value="Unassembled WGS sequence"/>
</dbReference>
<comment type="caution">
    <text evidence="3">The sequence shown here is derived from an EMBL/GenBank/DDBJ whole genome shotgun (WGS) entry which is preliminary data.</text>
</comment>
<organism evidence="3 4">
    <name type="scientific">Heterodera trifolii</name>
    <dbReference type="NCBI Taxonomy" id="157864"/>
    <lineage>
        <taxon>Eukaryota</taxon>
        <taxon>Metazoa</taxon>
        <taxon>Ecdysozoa</taxon>
        <taxon>Nematoda</taxon>
        <taxon>Chromadorea</taxon>
        <taxon>Rhabditida</taxon>
        <taxon>Tylenchina</taxon>
        <taxon>Tylenchomorpha</taxon>
        <taxon>Tylenchoidea</taxon>
        <taxon>Heteroderidae</taxon>
        <taxon>Heteroderinae</taxon>
        <taxon>Heterodera</taxon>
    </lineage>
</organism>
<evidence type="ECO:0000256" key="2">
    <source>
        <dbReference type="SAM" id="SignalP"/>
    </source>
</evidence>
<dbReference type="EMBL" id="JBICBT010000355">
    <property type="protein sequence ID" value="KAL3116631.1"/>
    <property type="molecule type" value="Genomic_DNA"/>
</dbReference>
<feature type="compositionally biased region" description="Polar residues" evidence="1">
    <location>
        <begin position="254"/>
        <end position="265"/>
    </location>
</feature>
<evidence type="ECO:0000256" key="1">
    <source>
        <dbReference type="SAM" id="MobiDB-lite"/>
    </source>
</evidence>
<evidence type="ECO:0000313" key="3">
    <source>
        <dbReference type="EMBL" id="KAL3116631.1"/>
    </source>
</evidence>
<feature type="signal peptide" evidence="2">
    <location>
        <begin position="1"/>
        <end position="20"/>
    </location>
</feature>
<evidence type="ECO:0000313" key="4">
    <source>
        <dbReference type="Proteomes" id="UP001620626"/>
    </source>
</evidence>
<gene>
    <name evidence="3" type="ORF">niasHT_001378</name>
</gene>